<dbReference type="InterPro" id="IPR006109">
    <property type="entry name" value="G3P_DH_NAD-dep_C"/>
</dbReference>
<feature type="non-terminal residue" evidence="10">
    <location>
        <position position="120"/>
    </location>
</feature>
<proteinExistence type="inferred from homology"/>
<evidence type="ECO:0000256" key="2">
    <source>
        <dbReference type="ARBA" id="ARBA00022516"/>
    </source>
</evidence>
<evidence type="ECO:0000256" key="4">
    <source>
        <dbReference type="ARBA" id="ARBA00022857"/>
    </source>
</evidence>
<evidence type="ECO:0000256" key="6">
    <source>
        <dbReference type="ARBA" id="ARBA00023098"/>
    </source>
</evidence>
<dbReference type="GO" id="GO:0047952">
    <property type="term" value="F:glycerol-3-phosphate dehydrogenase [NAD(P)+] activity"/>
    <property type="evidence" value="ECO:0007669"/>
    <property type="project" value="TreeGrafter"/>
</dbReference>
<evidence type="ECO:0000259" key="9">
    <source>
        <dbReference type="Pfam" id="PF07479"/>
    </source>
</evidence>
<dbReference type="PANTHER" id="PTHR11728">
    <property type="entry name" value="GLYCEROL-3-PHOSPHATE DEHYDROGENASE"/>
    <property type="match status" value="1"/>
</dbReference>
<dbReference type="InterPro" id="IPR008927">
    <property type="entry name" value="6-PGluconate_DH-like_C_sf"/>
</dbReference>
<dbReference type="GO" id="GO:0005829">
    <property type="term" value="C:cytosol"/>
    <property type="evidence" value="ECO:0007669"/>
    <property type="project" value="TreeGrafter"/>
</dbReference>
<dbReference type="GO" id="GO:0006072">
    <property type="term" value="P:glycerol-3-phosphate metabolic process"/>
    <property type="evidence" value="ECO:0007669"/>
    <property type="project" value="InterPro"/>
</dbReference>
<name>A0A6I3UZH8_STREE</name>
<dbReference type="Gene3D" id="1.10.1040.10">
    <property type="entry name" value="N-(1-d-carboxylethyl)-l-norvaline Dehydrogenase, domain 2"/>
    <property type="match status" value="1"/>
</dbReference>
<keyword evidence="5" id="KW-0520">NAD</keyword>
<comment type="similarity">
    <text evidence="1">Belongs to the NAD-dependent glycerol-3-phosphate dehydrogenase family.</text>
</comment>
<dbReference type="PRINTS" id="PR00077">
    <property type="entry name" value="GPDHDRGNASE"/>
</dbReference>
<gene>
    <name evidence="10" type="ORF">GM536_12775</name>
</gene>
<comment type="caution">
    <text evidence="10">The sequence shown here is derived from an EMBL/GenBank/DDBJ whole genome shotgun (WGS) entry which is preliminary data.</text>
</comment>
<dbReference type="EMBL" id="WNIA01000423">
    <property type="protein sequence ID" value="MTV99889.1"/>
    <property type="molecule type" value="Genomic_DNA"/>
</dbReference>
<organism evidence="10 11">
    <name type="scientific">Streptococcus pneumoniae</name>
    <dbReference type="NCBI Taxonomy" id="1313"/>
    <lineage>
        <taxon>Bacteria</taxon>
        <taxon>Bacillati</taxon>
        <taxon>Bacillota</taxon>
        <taxon>Bacilli</taxon>
        <taxon>Lactobacillales</taxon>
        <taxon>Streptococcaceae</taxon>
        <taxon>Streptococcus</taxon>
    </lineage>
</organism>
<dbReference type="AlphaFoldDB" id="A0A6I3UZH8"/>
<dbReference type="SUPFAM" id="SSF48179">
    <property type="entry name" value="6-phosphogluconate dehydrogenase C-terminal domain-like"/>
    <property type="match status" value="1"/>
</dbReference>
<protein>
    <submittedName>
        <fullName evidence="10">Glycerol-3-phosphate dehydrogenase</fullName>
    </submittedName>
</protein>
<dbReference type="Proteomes" id="UP000437160">
    <property type="component" value="Unassembled WGS sequence"/>
</dbReference>
<dbReference type="PROSITE" id="PS00957">
    <property type="entry name" value="NAD_G3PDH"/>
    <property type="match status" value="1"/>
</dbReference>
<evidence type="ECO:0000256" key="5">
    <source>
        <dbReference type="ARBA" id="ARBA00023027"/>
    </source>
</evidence>
<evidence type="ECO:0000313" key="10">
    <source>
        <dbReference type="EMBL" id="MTV99889.1"/>
    </source>
</evidence>
<evidence type="ECO:0000256" key="7">
    <source>
        <dbReference type="ARBA" id="ARBA00023209"/>
    </source>
</evidence>
<keyword evidence="7" id="KW-0594">Phospholipid biosynthesis</keyword>
<keyword evidence="8" id="KW-1208">Phospholipid metabolism</keyword>
<feature type="non-terminal residue" evidence="10">
    <location>
        <position position="1"/>
    </location>
</feature>
<dbReference type="GO" id="GO:0000166">
    <property type="term" value="F:nucleotide binding"/>
    <property type="evidence" value="ECO:0007669"/>
    <property type="project" value="UniProtKB-KW"/>
</dbReference>
<reference evidence="10 11" key="1">
    <citation type="submission" date="2019-11" db="EMBL/GenBank/DDBJ databases">
        <title>Growth characteristics of pneumococcus vary with the chemical composition of the capsule and with environmental conditions.</title>
        <authorList>
            <person name="Tothpal A."/>
            <person name="Desobry K."/>
            <person name="Joshi S."/>
            <person name="Wyllie A.L."/>
            <person name="Weinberger D.M."/>
        </authorList>
    </citation>
    <scope>NUCLEOTIDE SEQUENCE [LARGE SCALE GENOMIC DNA]</scope>
    <source>
        <strain evidence="11">pnumococcus19F</strain>
    </source>
</reference>
<dbReference type="RefSeq" id="WP_330163868.1">
    <property type="nucleotide sequence ID" value="NZ_WNIA01000423.1"/>
</dbReference>
<keyword evidence="3" id="KW-0547">Nucleotide-binding</keyword>
<dbReference type="Pfam" id="PF07479">
    <property type="entry name" value="NAD_Gly3P_dh_C"/>
    <property type="match status" value="1"/>
</dbReference>
<dbReference type="InterPro" id="IPR006168">
    <property type="entry name" value="G3P_DH_NAD-dep"/>
</dbReference>
<evidence type="ECO:0000313" key="11">
    <source>
        <dbReference type="Proteomes" id="UP000437160"/>
    </source>
</evidence>
<sequence>KDLKTAQYVQNLFSNHYFRLYTNTDVIGVETAGALKNIIAVGAGALHGLGFGDNAKAAIIARGLAEITRLGVALGANPLTYSGLSGVGDLIVTGTSVHSRNWRAGDALGRGESLADIEAN</sequence>
<keyword evidence="2" id="KW-0444">Lipid biosynthesis</keyword>
<feature type="domain" description="Glycerol-3-phosphate dehydrogenase NAD-dependent C-terminal" evidence="9">
    <location>
        <begin position="25"/>
        <end position="119"/>
    </location>
</feature>
<keyword evidence="4" id="KW-0521">NADP</keyword>
<dbReference type="GO" id="GO:0008654">
    <property type="term" value="P:phospholipid biosynthetic process"/>
    <property type="evidence" value="ECO:0007669"/>
    <property type="project" value="UniProtKB-KW"/>
</dbReference>
<dbReference type="PANTHER" id="PTHR11728:SF1">
    <property type="entry name" value="GLYCEROL-3-PHOSPHATE DEHYDROGENASE [NAD(+)] 2, CHLOROPLASTIC"/>
    <property type="match status" value="1"/>
</dbReference>
<keyword evidence="6" id="KW-0443">Lipid metabolism</keyword>
<dbReference type="GO" id="GO:0005975">
    <property type="term" value="P:carbohydrate metabolic process"/>
    <property type="evidence" value="ECO:0007669"/>
    <property type="project" value="InterPro"/>
</dbReference>
<evidence type="ECO:0000256" key="8">
    <source>
        <dbReference type="ARBA" id="ARBA00023264"/>
    </source>
</evidence>
<accession>A0A6I3UZH8</accession>
<dbReference type="Gene3D" id="3.40.50.720">
    <property type="entry name" value="NAD(P)-binding Rossmann-like Domain"/>
    <property type="match status" value="1"/>
</dbReference>
<dbReference type="InterPro" id="IPR013328">
    <property type="entry name" value="6PGD_dom2"/>
</dbReference>
<evidence type="ECO:0000256" key="1">
    <source>
        <dbReference type="ARBA" id="ARBA00011009"/>
    </source>
</evidence>
<evidence type="ECO:0000256" key="3">
    <source>
        <dbReference type="ARBA" id="ARBA00022741"/>
    </source>
</evidence>